<organism evidence="2 3">
    <name type="scientific">Trichogramma kaykai</name>
    <dbReference type="NCBI Taxonomy" id="54128"/>
    <lineage>
        <taxon>Eukaryota</taxon>
        <taxon>Metazoa</taxon>
        <taxon>Ecdysozoa</taxon>
        <taxon>Arthropoda</taxon>
        <taxon>Hexapoda</taxon>
        <taxon>Insecta</taxon>
        <taxon>Pterygota</taxon>
        <taxon>Neoptera</taxon>
        <taxon>Endopterygota</taxon>
        <taxon>Hymenoptera</taxon>
        <taxon>Apocrita</taxon>
        <taxon>Proctotrupomorpha</taxon>
        <taxon>Chalcidoidea</taxon>
        <taxon>Trichogrammatidae</taxon>
        <taxon>Trichogramma</taxon>
    </lineage>
</organism>
<dbReference type="EMBL" id="JBJJXI010000052">
    <property type="protein sequence ID" value="KAL3400154.1"/>
    <property type="molecule type" value="Genomic_DNA"/>
</dbReference>
<evidence type="ECO:0000259" key="1">
    <source>
        <dbReference type="SMART" id="SM00587"/>
    </source>
</evidence>
<dbReference type="InterPro" id="IPR015897">
    <property type="entry name" value="CHK_kinase-like"/>
</dbReference>
<feature type="domain" description="CHK kinase-like" evidence="1">
    <location>
        <begin position="134"/>
        <end position="315"/>
    </location>
</feature>
<gene>
    <name evidence="2" type="ORF">TKK_006498</name>
</gene>
<sequence length="410" mass="47371">MNENMNGKGKSKFSDGDPITREDVEYVVKVACDSNFKIVNYHLRTLSAEKLGFLGAHRHLIVEILQENGCTVRTQSYFVKSIPYGIESQVSIIEGCRAFYKEIHFYEKILPELMNSLKDKSWVAQCFLIKKDAMVFEDLKLKNFTLKGKLLDVSDLKAALSAFAKLHASSMLVEKRLGKTFLELYPRVVEENIFSRSSVFRDWFESGVSAASTIAQHLGLDGSTIRRVCDRIFDKISISANRKNVLCHGDPKSYNLMFDDSQKCVLVDFQLIRYAPVSVDILQLLYINTVRNLRNKYEFDLLKHYHRELCTILKSRDEKIPLPKYNELLEEFEELRVVGVVTNLLYTPSNMMEGKECSKMTEDSEGFSKLFFSDRSQMILDMMERDSNYRDLIIEGIEEIIERSDQLLKL</sequence>
<name>A0ABD2X5R6_9HYME</name>
<dbReference type="Pfam" id="PF02958">
    <property type="entry name" value="EcKL"/>
    <property type="match status" value="1"/>
</dbReference>
<dbReference type="Proteomes" id="UP001627154">
    <property type="component" value="Unassembled WGS sequence"/>
</dbReference>
<comment type="caution">
    <text evidence="2">The sequence shown here is derived from an EMBL/GenBank/DDBJ whole genome shotgun (WGS) entry which is preliminary data.</text>
</comment>
<reference evidence="2 3" key="1">
    <citation type="journal article" date="2024" name="bioRxiv">
        <title>A reference genome for Trichogramma kaykai: A tiny desert-dwelling parasitoid wasp with competing sex-ratio distorters.</title>
        <authorList>
            <person name="Culotta J."/>
            <person name="Lindsey A.R."/>
        </authorList>
    </citation>
    <scope>NUCLEOTIDE SEQUENCE [LARGE SCALE GENOMIC DNA]</scope>
    <source>
        <strain evidence="2 3">KSX58</strain>
    </source>
</reference>
<accession>A0ABD2X5R6</accession>
<dbReference type="PANTHER" id="PTHR11012">
    <property type="entry name" value="PROTEIN KINASE-LIKE DOMAIN-CONTAINING"/>
    <property type="match status" value="1"/>
</dbReference>
<dbReference type="AlphaFoldDB" id="A0ABD2X5R6"/>
<proteinExistence type="predicted"/>
<dbReference type="SUPFAM" id="SSF56112">
    <property type="entry name" value="Protein kinase-like (PK-like)"/>
    <property type="match status" value="1"/>
</dbReference>
<dbReference type="PANTHER" id="PTHR11012:SF48">
    <property type="entry name" value="CHK KINASE-LIKE DOMAIN-CONTAINING PROTEIN-RELATED"/>
    <property type="match status" value="1"/>
</dbReference>
<dbReference type="InterPro" id="IPR004119">
    <property type="entry name" value="EcKL"/>
</dbReference>
<protein>
    <recommendedName>
        <fullName evidence="1">CHK kinase-like domain-containing protein</fullName>
    </recommendedName>
</protein>
<dbReference type="InterPro" id="IPR011009">
    <property type="entry name" value="Kinase-like_dom_sf"/>
</dbReference>
<evidence type="ECO:0000313" key="3">
    <source>
        <dbReference type="Proteomes" id="UP001627154"/>
    </source>
</evidence>
<dbReference type="Gene3D" id="3.90.1200.10">
    <property type="match status" value="1"/>
</dbReference>
<keyword evidence="3" id="KW-1185">Reference proteome</keyword>
<evidence type="ECO:0000313" key="2">
    <source>
        <dbReference type="EMBL" id="KAL3400154.1"/>
    </source>
</evidence>
<dbReference type="SMART" id="SM00587">
    <property type="entry name" value="CHK"/>
    <property type="match status" value="1"/>
</dbReference>